<feature type="modified residue" description="4-aspartylphosphate" evidence="1">
    <location>
        <position position="52"/>
    </location>
</feature>
<name>A0A841R1Q5_9SPIO</name>
<dbReference type="Pfam" id="PF00072">
    <property type="entry name" value="Response_reg"/>
    <property type="match status" value="1"/>
</dbReference>
<dbReference type="SUPFAM" id="SSF52172">
    <property type="entry name" value="CheY-like"/>
    <property type="match status" value="1"/>
</dbReference>
<gene>
    <name evidence="3" type="ORF">HNR50_000567</name>
</gene>
<evidence type="ECO:0000256" key="1">
    <source>
        <dbReference type="PROSITE-ProRule" id="PRU00169"/>
    </source>
</evidence>
<dbReference type="InterPro" id="IPR001789">
    <property type="entry name" value="Sig_transdc_resp-reg_receiver"/>
</dbReference>
<dbReference type="Proteomes" id="UP000587760">
    <property type="component" value="Unassembled WGS sequence"/>
</dbReference>
<sequence>MNALVVDDLSFMRSVIGDMLKDSGFRVIGEAVDGRDAVDKYRKLQPDVVILDITMPVMDGLKALEIIKKYDPSSVVVMCSSMSDQDNIIRAIQLGAADFVVKPFKKSRMISAVRKALSLDE</sequence>
<dbReference type="PANTHER" id="PTHR43228:SF1">
    <property type="entry name" value="TWO-COMPONENT RESPONSE REGULATOR ARR22"/>
    <property type="match status" value="1"/>
</dbReference>
<reference evidence="3 4" key="1">
    <citation type="submission" date="2020-08" db="EMBL/GenBank/DDBJ databases">
        <title>Genomic Encyclopedia of Type Strains, Phase IV (KMG-IV): sequencing the most valuable type-strain genomes for metagenomic binning, comparative biology and taxonomic classification.</title>
        <authorList>
            <person name="Goeker M."/>
        </authorList>
    </citation>
    <scope>NUCLEOTIDE SEQUENCE [LARGE SCALE GENOMIC DNA]</scope>
    <source>
        <strain evidence="3 4">DSM 2461</strain>
    </source>
</reference>
<dbReference type="Gene3D" id="3.40.50.2300">
    <property type="match status" value="1"/>
</dbReference>
<keyword evidence="1" id="KW-0597">Phosphoprotein</keyword>
<protein>
    <submittedName>
        <fullName evidence="3">Two-component system chemotaxis response regulator CheY</fullName>
    </submittedName>
</protein>
<dbReference type="SMART" id="SM00448">
    <property type="entry name" value="REC"/>
    <property type="match status" value="1"/>
</dbReference>
<dbReference type="PROSITE" id="PS50110">
    <property type="entry name" value="RESPONSE_REGULATORY"/>
    <property type="match status" value="1"/>
</dbReference>
<accession>A0A841R1Q5</accession>
<dbReference type="GO" id="GO:0000160">
    <property type="term" value="P:phosphorelay signal transduction system"/>
    <property type="evidence" value="ECO:0007669"/>
    <property type="project" value="InterPro"/>
</dbReference>
<evidence type="ECO:0000259" key="2">
    <source>
        <dbReference type="PROSITE" id="PS50110"/>
    </source>
</evidence>
<proteinExistence type="predicted"/>
<dbReference type="RefSeq" id="WP_184743431.1">
    <property type="nucleotide sequence ID" value="NZ_JACHGJ010000001.1"/>
</dbReference>
<dbReference type="InterPro" id="IPR011006">
    <property type="entry name" value="CheY-like_superfamily"/>
</dbReference>
<organism evidence="3 4">
    <name type="scientific">Spirochaeta isovalerica</name>
    <dbReference type="NCBI Taxonomy" id="150"/>
    <lineage>
        <taxon>Bacteria</taxon>
        <taxon>Pseudomonadati</taxon>
        <taxon>Spirochaetota</taxon>
        <taxon>Spirochaetia</taxon>
        <taxon>Spirochaetales</taxon>
        <taxon>Spirochaetaceae</taxon>
        <taxon>Spirochaeta</taxon>
    </lineage>
</organism>
<comment type="caution">
    <text evidence="3">The sequence shown here is derived from an EMBL/GenBank/DDBJ whole genome shotgun (WGS) entry which is preliminary data.</text>
</comment>
<dbReference type="AlphaFoldDB" id="A0A841R1Q5"/>
<evidence type="ECO:0000313" key="3">
    <source>
        <dbReference type="EMBL" id="MBB6478934.1"/>
    </source>
</evidence>
<dbReference type="InterPro" id="IPR052048">
    <property type="entry name" value="ST_Response_Regulator"/>
</dbReference>
<keyword evidence="4" id="KW-1185">Reference proteome</keyword>
<feature type="domain" description="Response regulatory" evidence="2">
    <location>
        <begin position="2"/>
        <end position="117"/>
    </location>
</feature>
<evidence type="ECO:0000313" key="4">
    <source>
        <dbReference type="Proteomes" id="UP000587760"/>
    </source>
</evidence>
<dbReference type="PANTHER" id="PTHR43228">
    <property type="entry name" value="TWO-COMPONENT RESPONSE REGULATOR"/>
    <property type="match status" value="1"/>
</dbReference>
<dbReference type="EMBL" id="JACHGJ010000001">
    <property type="protein sequence ID" value="MBB6478934.1"/>
    <property type="molecule type" value="Genomic_DNA"/>
</dbReference>